<comment type="caution">
    <text evidence="1">The sequence shown here is derived from an EMBL/GenBank/DDBJ whole genome shotgun (WGS) entry which is preliminary data.</text>
</comment>
<evidence type="ECO:0000313" key="1">
    <source>
        <dbReference type="EMBL" id="KAJ3812684.1"/>
    </source>
</evidence>
<name>A0ACC1U7N4_9AGAR</name>
<accession>A0ACC1U7N4</accession>
<sequence length="406" mass="44912">MASEDPNATALKVWLAQNNGYFDPNTGFCKTNSGFSIITKTSLPAESTIVTTPFSLAISRKVAAEALVQILKNRSVVESWNERQCIASYLCFHHILNGESPNLRHRPYVQTLPTPDQLRTGLFLSSAERELFQGTNLYSAIQDREQKWKSEWNQCHNVVVGVEEAWAGAFTWELYLTSASHISSRAFPSTLLSKNPSLLSSPSTEPILLPGIDSLNHARGQPVSWVVNYPNELNQTPEPCVSLILHSPTAAGSELFNNYGAKPNSELILGYGFSLAENPDDTIILKIGGGGSDTKKWEIGRSSRGAEGLWTEVLSLISQDTTYNYEDELDASSMLGEMIRAVIEKLPTSKRSLDPGRIRPDVIEMFRNYLEGQRDILDSLLAFVSAKEQSVIEKARSEGVDIVLED</sequence>
<evidence type="ECO:0000313" key="2">
    <source>
        <dbReference type="Proteomes" id="UP001163835"/>
    </source>
</evidence>
<reference evidence="1" key="1">
    <citation type="submission" date="2022-09" db="EMBL/GenBank/DDBJ databases">
        <title>A Global Phylogenomic Analysis of the Shiitake Genus Lentinula.</title>
        <authorList>
            <consortium name="DOE Joint Genome Institute"/>
            <person name="Sierra-Patev S."/>
            <person name="Min B."/>
            <person name="Naranjo-Ortiz M."/>
            <person name="Looney B."/>
            <person name="Konkel Z."/>
            <person name="Slot J.C."/>
            <person name="Sakamoto Y."/>
            <person name="Steenwyk J.L."/>
            <person name="Rokas A."/>
            <person name="Carro J."/>
            <person name="Camarero S."/>
            <person name="Ferreira P."/>
            <person name="Molpeceres G."/>
            <person name="Ruiz-Duenas F.J."/>
            <person name="Serrano A."/>
            <person name="Henrissat B."/>
            <person name="Drula E."/>
            <person name="Hughes K.W."/>
            <person name="Mata J.L."/>
            <person name="Ishikawa N.K."/>
            <person name="Vargas-Isla R."/>
            <person name="Ushijima S."/>
            <person name="Smith C.A."/>
            <person name="Ahrendt S."/>
            <person name="Andreopoulos W."/>
            <person name="He G."/>
            <person name="Labutti K."/>
            <person name="Lipzen A."/>
            <person name="Ng V."/>
            <person name="Riley R."/>
            <person name="Sandor L."/>
            <person name="Barry K."/>
            <person name="Martinez A.T."/>
            <person name="Xiao Y."/>
            <person name="Gibbons J.G."/>
            <person name="Terashima K."/>
            <person name="Grigoriev I.V."/>
            <person name="Hibbett D.S."/>
        </authorList>
    </citation>
    <scope>NUCLEOTIDE SEQUENCE</scope>
    <source>
        <strain evidence="1">TMI1499</strain>
    </source>
</reference>
<dbReference type="Proteomes" id="UP001163835">
    <property type="component" value="Unassembled WGS sequence"/>
</dbReference>
<proteinExistence type="predicted"/>
<protein>
    <submittedName>
        <fullName evidence="1">SET domain protein</fullName>
    </submittedName>
</protein>
<organism evidence="1 2">
    <name type="scientific">Lentinula aff. lateritia</name>
    <dbReference type="NCBI Taxonomy" id="2804960"/>
    <lineage>
        <taxon>Eukaryota</taxon>
        <taxon>Fungi</taxon>
        <taxon>Dikarya</taxon>
        <taxon>Basidiomycota</taxon>
        <taxon>Agaricomycotina</taxon>
        <taxon>Agaricomycetes</taxon>
        <taxon>Agaricomycetidae</taxon>
        <taxon>Agaricales</taxon>
        <taxon>Marasmiineae</taxon>
        <taxon>Omphalotaceae</taxon>
        <taxon>Lentinula</taxon>
    </lineage>
</organism>
<keyword evidence="2" id="KW-1185">Reference proteome</keyword>
<dbReference type="EMBL" id="MU795016">
    <property type="protein sequence ID" value="KAJ3812684.1"/>
    <property type="molecule type" value="Genomic_DNA"/>
</dbReference>
<gene>
    <name evidence="1" type="ORF">F5876DRAFT_87537</name>
</gene>